<dbReference type="GO" id="GO:0006644">
    <property type="term" value="P:phospholipid metabolic process"/>
    <property type="evidence" value="ECO:0007669"/>
    <property type="project" value="InterPro"/>
</dbReference>
<dbReference type="InterPro" id="IPR033113">
    <property type="entry name" value="PLA2_histidine"/>
</dbReference>
<dbReference type="InterPro" id="IPR016090">
    <property type="entry name" value="PLA2-like_dom"/>
</dbReference>
<evidence type="ECO:0000256" key="7">
    <source>
        <dbReference type="RuleBase" id="RU003654"/>
    </source>
</evidence>
<evidence type="ECO:0000256" key="4">
    <source>
        <dbReference type="PIRSR" id="PIRSR601211-1"/>
    </source>
</evidence>
<comment type="subcellular location">
    <subcellularLocation>
        <location evidence="1 8">Secreted</location>
    </subcellularLocation>
</comment>
<dbReference type="Proteomes" id="UP000085678">
    <property type="component" value="Unplaced"/>
</dbReference>
<evidence type="ECO:0000256" key="6">
    <source>
        <dbReference type="PIRSR" id="PIRSR601211-3"/>
    </source>
</evidence>
<keyword evidence="3 6" id="KW-1015">Disulfide bond</keyword>
<evidence type="ECO:0000256" key="2">
    <source>
        <dbReference type="ARBA" id="ARBA00022525"/>
    </source>
</evidence>
<feature type="signal peptide" evidence="8">
    <location>
        <begin position="1"/>
        <end position="27"/>
    </location>
</feature>
<evidence type="ECO:0000259" key="9">
    <source>
        <dbReference type="PROSITE" id="PS50940"/>
    </source>
</evidence>
<dbReference type="SUPFAM" id="SSF57625">
    <property type="entry name" value="Invertebrate chitin-binding proteins"/>
    <property type="match status" value="1"/>
</dbReference>
<dbReference type="PROSITE" id="PS50940">
    <property type="entry name" value="CHIT_BIND_II"/>
    <property type="match status" value="1"/>
</dbReference>
<dbReference type="GO" id="GO:0005509">
    <property type="term" value="F:calcium ion binding"/>
    <property type="evidence" value="ECO:0007669"/>
    <property type="project" value="InterPro"/>
</dbReference>
<dbReference type="SMART" id="SM00494">
    <property type="entry name" value="ChtBD2"/>
    <property type="match status" value="1"/>
</dbReference>
<evidence type="ECO:0000256" key="5">
    <source>
        <dbReference type="PIRSR" id="PIRSR601211-2"/>
    </source>
</evidence>
<comment type="catalytic activity">
    <reaction evidence="8">
        <text>a 1,2-diacyl-sn-glycero-3-phosphocholine + H2O = a 1-acyl-sn-glycero-3-phosphocholine + a fatty acid + H(+)</text>
        <dbReference type="Rhea" id="RHEA:15801"/>
        <dbReference type="ChEBI" id="CHEBI:15377"/>
        <dbReference type="ChEBI" id="CHEBI:15378"/>
        <dbReference type="ChEBI" id="CHEBI:28868"/>
        <dbReference type="ChEBI" id="CHEBI:57643"/>
        <dbReference type="ChEBI" id="CHEBI:58168"/>
        <dbReference type="EC" id="3.1.1.4"/>
    </reaction>
</comment>
<reference evidence="11" key="1">
    <citation type="submission" date="2025-08" db="UniProtKB">
        <authorList>
            <consortium name="RefSeq"/>
        </authorList>
    </citation>
    <scope>IDENTIFICATION</scope>
    <source>
        <tissue evidence="11">Gonads</tissue>
    </source>
</reference>
<dbReference type="GeneID" id="106164109"/>
<keyword evidence="8" id="KW-0378">Hydrolase</keyword>
<dbReference type="STRING" id="7574.A0A1S3IGU6"/>
<dbReference type="GO" id="GO:0008061">
    <property type="term" value="F:chitin binding"/>
    <property type="evidence" value="ECO:0007669"/>
    <property type="project" value="InterPro"/>
</dbReference>
<feature type="active site" evidence="4">
    <location>
        <position position="246"/>
    </location>
</feature>
<dbReference type="KEGG" id="lak:106164109"/>
<feature type="binding site" evidence="5">
    <location>
        <position position="247"/>
    </location>
    <ligand>
        <name>Ca(2+)</name>
        <dbReference type="ChEBI" id="CHEBI:29108"/>
    </ligand>
</feature>
<dbReference type="GO" id="GO:0050482">
    <property type="term" value="P:arachidonate secretion"/>
    <property type="evidence" value="ECO:0007669"/>
    <property type="project" value="InterPro"/>
</dbReference>
<dbReference type="InParanoid" id="A0A1S3IGU6"/>
<dbReference type="InterPro" id="IPR036508">
    <property type="entry name" value="Chitin-bd_dom_sf"/>
</dbReference>
<feature type="chain" id="PRO_5010001673" description="Phospholipase A2" evidence="8">
    <location>
        <begin position="28"/>
        <end position="327"/>
    </location>
</feature>
<evidence type="ECO:0000313" key="10">
    <source>
        <dbReference type="Proteomes" id="UP000085678"/>
    </source>
</evidence>
<keyword evidence="5 8" id="KW-0106">Calcium</keyword>
<feature type="binding site" evidence="5">
    <location>
        <position position="226"/>
    </location>
    <ligand>
        <name>Ca(2+)</name>
        <dbReference type="ChEBI" id="CHEBI:29108"/>
    </ligand>
</feature>
<comment type="cofactor">
    <cofactor evidence="5">
        <name>Ca(2+)</name>
        <dbReference type="ChEBI" id="CHEBI:29108"/>
    </cofactor>
    <text evidence="5">Binds 1 Ca(2+) ion per subunit.</text>
</comment>
<keyword evidence="2 8" id="KW-0964">Secreted</keyword>
<feature type="disulfide bond" evidence="6">
    <location>
        <begin position="249"/>
        <end position="299"/>
    </location>
</feature>
<dbReference type="PROSITE" id="PS00118">
    <property type="entry name" value="PA2_HIS"/>
    <property type="match status" value="1"/>
</dbReference>
<feature type="disulfide bond" evidence="6">
    <location>
        <begin position="280"/>
        <end position="297"/>
    </location>
</feature>
<dbReference type="InterPro" id="IPR036444">
    <property type="entry name" value="PLipase_A2_dom_sf"/>
</dbReference>
<dbReference type="SUPFAM" id="SSF48619">
    <property type="entry name" value="Phospholipase A2, PLA2"/>
    <property type="match status" value="1"/>
</dbReference>
<keyword evidence="5" id="KW-0479">Metal-binding</keyword>
<dbReference type="GO" id="GO:0047498">
    <property type="term" value="F:calcium-dependent phospholipase A2 activity"/>
    <property type="evidence" value="ECO:0007669"/>
    <property type="project" value="TreeGrafter"/>
</dbReference>
<dbReference type="GO" id="GO:0005543">
    <property type="term" value="F:phospholipid binding"/>
    <property type="evidence" value="ECO:0007669"/>
    <property type="project" value="TreeGrafter"/>
</dbReference>
<dbReference type="GO" id="GO:0016042">
    <property type="term" value="P:lipid catabolic process"/>
    <property type="evidence" value="ECO:0007669"/>
    <property type="project" value="InterPro"/>
</dbReference>
<dbReference type="OrthoDB" id="5841574at2759"/>
<dbReference type="Pfam" id="PF00068">
    <property type="entry name" value="Phospholip_A2_1"/>
    <property type="match status" value="1"/>
</dbReference>
<organism evidence="10 11">
    <name type="scientific">Lingula anatina</name>
    <name type="common">Brachiopod</name>
    <name type="synonym">Lingula unguis</name>
    <dbReference type="NCBI Taxonomy" id="7574"/>
    <lineage>
        <taxon>Eukaryota</taxon>
        <taxon>Metazoa</taxon>
        <taxon>Spiralia</taxon>
        <taxon>Lophotrochozoa</taxon>
        <taxon>Brachiopoda</taxon>
        <taxon>Linguliformea</taxon>
        <taxon>Lingulata</taxon>
        <taxon>Lingulida</taxon>
        <taxon>Linguloidea</taxon>
        <taxon>Lingulidae</taxon>
        <taxon>Lingula</taxon>
    </lineage>
</organism>
<accession>A0A1S3IGU6</accession>
<dbReference type="InterPro" id="IPR001211">
    <property type="entry name" value="PLA2"/>
</dbReference>
<evidence type="ECO:0000256" key="3">
    <source>
        <dbReference type="ARBA" id="ARBA00023157"/>
    </source>
</evidence>
<name>A0A1S3IGU6_LINAN</name>
<proteinExistence type="inferred from homology"/>
<feature type="binding site" evidence="5">
    <location>
        <position position="230"/>
    </location>
    <ligand>
        <name>Ca(2+)</name>
        <dbReference type="ChEBI" id="CHEBI:29108"/>
    </ligand>
</feature>
<feature type="binding site" evidence="5">
    <location>
        <position position="228"/>
    </location>
    <ligand>
        <name>Ca(2+)</name>
        <dbReference type="ChEBI" id="CHEBI:29108"/>
    </ligand>
</feature>
<feature type="active site" evidence="4">
    <location>
        <position position="300"/>
    </location>
</feature>
<dbReference type="InterPro" id="IPR002557">
    <property type="entry name" value="Chitin-bd_dom"/>
</dbReference>
<comment type="similarity">
    <text evidence="7">Belongs to the phospholipase A2 family.</text>
</comment>
<feature type="disulfide bond" evidence="6">
    <location>
        <begin position="242"/>
        <end position="306"/>
    </location>
</feature>
<dbReference type="PRINTS" id="PR00389">
    <property type="entry name" value="PHPHLIPASEA2"/>
</dbReference>
<evidence type="ECO:0000313" key="11">
    <source>
        <dbReference type="RefSeq" id="XP_013397363.1"/>
    </source>
</evidence>
<keyword evidence="8" id="KW-0443">Lipid metabolism</keyword>
<dbReference type="EC" id="3.1.1.4" evidence="8"/>
<keyword evidence="8" id="KW-0732">Signal</keyword>
<dbReference type="SMART" id="SM00085">
    <property type="entry name" value="PA2c"/>
    <property type="match status" value="1"/>
</dbReference>
<feature type="domain" description="Chitin-binding type-2" evidence="9">
    <location>
        <begin position="35"/>
        <end position="91"/>
    </location>
</feature>
<protein>
    <recommendedName>
        <fullName evidence="8">Phospholipase A2</fullName>
        <ecNumber evidence="8">3.1.1.4</ecNumber>
    </recommendedName>
</protein>
<dbReference type="AlphaFoldDB" id="A0A1S3IGU6"/>
<gene>
    <name evidence="11" type="primary">LOC106164109</name>
</gene>
<dbReference type="CDD" id="cd00125">
    <property type="entry name" value="PLA2c"/>
    <property type="match status" value="1"/>
</dbReference>
<dbReference type="RefSeq" id="XP_013397363.1">
    <property type="nucleotide sequence ID" value="XM_013541909.2"/>
</dbReference>
<dbReference type="GO" id="GO:0005576">
    <property type="term" value="C:extracellular region"/>
    <property type="evidence" value="ECO:0007669"/>
    <property type="project" value="UniProtKB-SubCell"/>
</dbReference>
<keyword evidence="10" id="KW-1185">Reference proteome</keyword>
<dbReference type="Gene3D" id="1.20.90.10">
    <property type="entry name" value="Phospholipase A2 domain"/>
    <property type="match status" value="1"/>
</dbReference>
<sequence length="327" mass="35544">MAGITMDTRSACISVLMVLASLGTSSAVLDQEVIDKICDTGIQLNTHPESCNKYVQCHHGIGFERDCPAEGMRFNVVLGVCDWGEATECLPDGWRTLRRLGCTFELQNIYNKEFHTNPSLPVPANSTDLTPYLEACVKEARLSGILNFAISFDGRCLTTESGNGGDLEGLDASCTIYDVFEGGLLVYAFEETPVRTDIQPSVVEFGLLVLCSTGANPLSYNGYGCYCGLGGSGTPVDETDKCCKIHDDCYTAIQTSGTCALSISVYVVPYSWDGCNPTVCKPASYYWFFGTCRNAVCECDAAAAQCFSDHRETFSQNYVNYDKDGKC</sequence>
<dbReference type="Gene3D" id="2.170.140.10">
    <property type="entry name" value="Chitin binding domain"/>
    <property type="match status" value="1"/>
</dbReference>
<evidence type="ECO:0000256" key="8">
    <source>
        <dbReference type="RuleBase" id="RU361236"/>
    </source>
</evidence>
<dbReference type="PANTHER" id="PTHR11716:SF100">
    <property type="entry name" value="PHOSPHOLIPASE A2"/>
    <property type="match status" value="1"/>
</dbReference>
<feature type="disulfide bond" evidence="6">
    <location>
        <begin position="259"/>
        <end position="292"/>
    </location>
</feature>
<dbReference type="PANTHER" id="PTHR11716">
    <property type="entry name" value="PHOSPHOLIPASE A2 FAMILY MEMBER"/>
    <property type="match status" value="1"/>
</dbReference>
<evidence type="ECO:0000256" key="1">
    <source>
        <dbReference type="ARBA" id="ARBA00004613"/>
    </source>
</evidence>
<feature type="disulfide bond" evidence="6">
    <location>
        <begin position="227"/>
        <end position="243"/>
    </location>
</feature>
<dbReference type="Pfam" id="PF01607">
    <property type="entry name" value="CBM_14"/>
    <property type="match status" value="1"/>
</dbReference>